<dbReference type="InterPro" id="IPR011322">
    <property type="entry name" value="N-reg_PII-like_a/b"/>
</dbReference>
<dbReference type="SUPFAM" id="SSF54913">
    <property type="entry name" value="GlnB-like"/>
    <property type="match status" value="1"/>
</dbReference>
<comment type="caution">
    <text evidence="2">The sequence shown here is derived from an EMBL/GenBank/DDBJ whole genome shotgun (WGS) entry which is preliminary data.</text>
</comment>
<dbReference type="InterPro" id="IPR003793">
    <property type="entry name" value="UPF0166"/>
</dbReference>
<accession>A0A4R1B5K0</accession>
<organism evidence="2 3">
    <name type="scientific">Parasulfuritortus cantonensis</name>
    <dbReference type="NCBI Taxonomy" id="2528202"/>
    <lineage>
        <taxon>Bacteria</taxon>
        <taxon>Pseudomonadati</taxon>
        <taxon>Pseudomonadota</taxon>
        <taxon>Betaproteobacteria</taxon>
        <taxon>Nitrosomonadales</taxon>
        <taxon>Thiobacillaceae</taxon>
        <taxon>Parasulfuritortus</taxon>
    </lineage>
</organism>
<comment type="similarity">
    <text evidence="1">Belongs to the UPF0166 family.</text>
</comment>
<gene>
    <name evidence="2" type="ORF">EZJ19_14060</name>
</gene>
<dbReference type="InterPro" id="IPR015867">
    <property type="entry name" value="N-reg_PII/ATP_PRibTrfase_C"/>
</dbReference>
<dbReference type="PANTHER" id="PTHR35983:SF1">
    <property type="entry name" value="UPF0166 PROTEIN TM_0021"/>
    <property type="match status" value="1"/>
</dbReference>
<dbReference type="Pfam" id="PF02641">
    <property type="entry name" value="DUF190"/>
    <property type="match status" value="1"/>
</dbReference>
<keyword evidence="3" id="KW-1185">Reference proteome</keyword>
<proteinExistence type="inferred from homology"/>
<evidence type="ECO:0000313" key="3">
    <source>
        <dbReference type="Proteomes" id="UP000295443"/>
    </source>
</evidence>
<dbReference type="EMBL" id="SJZB01000049">
    <property type="protein sequence ID" value="TCJ11777.1"/>
    <property type="molecule type" value="Genomic_DNA"/>
</dbReference>
<evidence type="ECO:0000313" key="2">
    <source>
        <dbReference type="EMBL" id="TCJ11777.1"/>
    </source>
</evidence>
<protein>
    <submittedName>
        <fullName evidence="2">DUF190 domain-containing protein</fullName>
    </submittedName>
</protein>
<evidence type="ECO:0000256" key="1">
    <source>
        <dbReference type="ARBA" id="ARBA00010554"/>
    </source>
</evidence>
<dbReference type="AlphaFoldDB" id="A0A4R1B5K0"/>
<reference evidence="2 3" key="1">
    <citation type="submission" date="2019-03" db="EMBL/GenBank/DDBJ databases">
        <title>Genome sequence of Thiobacillaceae bacterium LSR1, a sulfur-oxidizing bacterium isolated from freshwater sediment.</title>
        <authorList>
            <person name="Li S."/>
        </authorList>
    </citation>
    <scope>NUCLEOTIDE SEQUENCE [LARGE SCALE GENOMIC DNA]</scope>
    <source>
        <strain evidence="2 3">LSR1</strain>
    </source>
</reference>
<sequence>MTTLCVRFFVQEGMRHAGEPIHEWLFQTAREIGIAGGTCFRASAGYGRHGLHEDTFFELAGKLPETVEFFAVEGLIQALLVRVGRAGLRLVYVLHPVTTGVTGNV</sequence>
<dbReference type="Proteomes" id="UP000295443">
    <property type="component" value="Unassembled WGS sequence"/>
</dbReference>
<dbReference type="PANTHER" id="PTHR35983">
    <property type="entry name" value="UPF0166 PROTEIN TM_0021"/>
    <property type="match status" value="1"/>
</dbReference>
<dbReference type="Gene3D" id="3.30.70.120">
    <property type="match status" value="1"/>
</dbReference>
<dbReference type="OrthoDB" id="5339790at2"/>
<dbReference type="RefSeq" id="WP_131448647.1">
    <property type="nucleotide sequence ID" value="NZ_SJZB01000049.1"/>
</dbReference>
<name>A0A4R1B5K0_9PROT</name>